<dbReference type="RefSeq" id="WP_162642172.1">
    <property type="nucleotide sequence ID" value="NZ_CP048286.1"/>
</dbReference>
<reference evidence="2 3" key="1">
    <citation type="submission" date="2020-02" db="EMBL/GenBank/DDBJ databases">
        <title>Paenibacillus sp. nov., isolated from rhizosphere soil of tomato.</title>
        <authorList>
            <person name="Weon H.-Y."/>
            <person name="Lee S.A."/>
        </authorList>
    </citation>
    <scope>NUCLEOTIDE SEQUENCE [LARGE SCALE GENOMIC DNA]</scope>
    <source>
        <strain evidence="2 3">14171R-81</strain>
    </source>
</reference>
<sequence>MSTTDEFVALPPQDTSNKSVYSYAVVNRGSEPVIAQVEVGPNGRDYATDAEEIVPDGGTAIVVPIKFQRYTRLLVKSLNEGKPTGVTVYFQSQRVR</sequence>
<dbReference type="AlphaFoldDB" id="A0A6C0P7E5"/>
<evidence type="ECO:0000313" key="2">
    <source>
        <dbReference type="EMBL" id="QHW32452.1"/>
    </source>
</evidence>
<name>A0A6C0P7E5_9BACL</name>
<proteinExistence type="predicted"/>
<evidence type="ECO:0000313" key="3">
    <source>
        <dbReference type="Proteomes" id="UP000479114"/>
    </source>
</evidence>
<feature type="domain" description="DUF6385" evidence="1">
    <location>
        <begin position="14"/>
        <end position="93"/>
    </location>
</feature>
<dbReference type="Proteomes" id="UP000479114">
    <property type="component" value="Chromosome"/>
</dbReference>
<accession>A0A6C0P7E5</accession>
<dbReference type="Pfam" id="PF19912">
    <property type="entry name" value="DUF6385"/>
    <property type="match status" value="1"/>
</dbReference>
<dbReference type="EMBL" id="CP048286">
    <property type="protein sequence ID" value="QHW32452.1"/>
    <property type="molecule type" value="Genomic_DNA"/>
</dbReference>
<organism evidence="2 3">
    <name type="scientific">Paenibacillus rhizovicinus</name>
    <dbReference type="NCBI Taxonomy" id="2704463"/>
    <lineage>
        <taxon>Bacteria</taxon>
        <taxon>Bacillati</taxon>
        <taxon>Bacillota</taxon>
        <taxon>Bacilli</taxon>
        <taxon>Bacillales</taxon>
        <taxon>Paenibacillaceae</taxon>
        <taxon>Paenibacillus</taxon>
    </lineage>
</organism>
<gene>
    <name evidence="2" type="ORF">GZH47_17630</name>
</gene>
<dbReference type="KEGG" id="prz:GZH47_17630"/>
<dbReference type="InterPro" id="IPR045965">
    <property type="entry name" value="DUF6385"/>
</dbReference>
<protein>
    <recommendedName>
        <fullName evidence="1">DUF6385 domain-containing protein</fullName>
    </recommendedName>
</protein>
<keyword evidence="3" id="KW-1185">Reference proteome</keyword>
<evidence type="ECO:0000259" key="1">
    <source>
        <dbReference type="Pfam" id="PF19912"/>
    </source>
</evidence>